<feature type="domain" description="Cell surface protein Shp haem-binding" evidence="4">
    <location>
        <begin position="36"/>
        <end position="177"/>
    </location>
</feature>
<keyword evidence="6" id="KW-1185">Reference proteome</keyword>
<evidence type="ECO:0000256" key="3">
    <source>
        <dbReference type="SAM" id="SignalP"/>
    </source>
</evidence>
<dbReference type="Pfam" id="PF11545">
    <property type="entry name" value="HemeBinding_Shp"/>
    <property type="match status" value="1"/>
</dbReference>
<keyword evidence="2" id="KW-0812">Transmembrane</keyword>
<dbReference type="EMBL" id="SDPW01000001">
    <property type="protein sequence ID" value="RXZ53665.1"/>
    <property type="molecule type" value="Genomic_DNA"/>
</dbReference>
<dbReference type="GO" id="GO:0020037">
    <property type="term" value="F:heme binding"/>
    <property type="evidence" value="ECO:0007669"/>
    <property type="project" value="InterPro"/>
</dbReference>
<evidence type="ECO:0000259" key="4">
    <source>
        <dbReference type="Pfam" id="PF11545"/>
    </source>
</evidence>
<accession>A0A4Q2JX81</accession>
<dbReference type="AlphaFoldDB" id="A0A4Q2JX81"/>
<protein>
    <recommendedName>
        <fullName evidence="4">Cell surface protein Shp haem-binding domain-containing protein</fullName>
    </recommendedName>
</protein>
<feature type="chain" id="PRO_5020590679" description="Cell surface protein Shp haem-binding domain-containing protein" evidence="3">
    <location>
        <begin position="34"/>
        <end position="297"/>
    </location>
</feature>
<evidence type="ECO:0000256" key="1">
    <source>
        <dbReference type="SAM" id="MobiDB-lite"/>
    </source>
</evidence>
<feature type="region of interest" description="Disordered" evidence="1">
    <location>
        <begin position="189"/>
        <end position="226"/>
    </location>
</feature>
<dbReference type="Proteomes" id="UP000293345">
    <property type="component" value="Unassembled WGS sequence"/>
</dbReference>
<gene>
    <name evidence="5" type="ORF">ET524_03515</name>
</gene>
<keyword evidence="2" id="KW-0472">Membrane</keyword>
<feature type="signal peptide" evidence="3">
    <location>
        <begin position="1"/>
        <end position="33"/>
    </location>
</feature>
<evidence type="ECO:0000256" key="2">
    <source>
        <dbReference type="SAM" id="Phobius"/>
    </source>
</evidence>
<reference evidence="5 6" key="1">
    <citation type="submission" date="2019-01" db="EMBL/GenBank/DDBJ databases">
        <title>Senegalimassilia sp. nov. KGMB04484 isolated human feces.</title>
        <authorList>
            <person name="Han K.-I."/>
            <person name="Kim J.-S."/>
            <person name="Lee K.C."/>
            <person name="Suh M.K."/>
            <person name="Eom M.K."/>
            <person name="Lee J.H."/>
            <person name="Park S.-H."/>
            <person name="Kang S.W."/>
            <person name="Park J.-E."/>
            <person name="Oh B.S."/>
            <person name="Yu S.Y."/>
            <person name="Choi S.-H."/>
            <person name="Lee D.H."/>
            <person name="Yoon H."/>
            <person name="Kim B.-Y."/>
            <person name="Lee J.H."/>
            <person name="Lee J.-S."/>
        </authorList>
    </citation>
    <scope>NUCLEOTIDE SEQUENCE [LARGE SCALE GENOMIC DNA]</scope>
    <source>
        <strain evidence="5 6">KGMB04484</strain>
    </source>
</reference>
<dbReference type="Gene3D" id="2.60.40.1850">
    <property type="match status" value="1"/>
</dbReference>
<dbReference type="RefSeq" id="WP_129423362.1">
    <property type="nucleotide sequence ID" value="NZ_SDPW01000001.1"/>
</dbReference>
<keyword evidence="3" id="KW-0732">Signal</keyword>
<sequence length="297" mass="29919">MTKRMVRSTLATVCAVVVALAVSAVAHVGVAHAATSAVYTAATVPSYSNPVTGSIEDSAGQSNIALAESMTTGCTYPAALVETDTAGNTFVTLRFKLADQMGAMAFWADNAGDGAFAEVEATQMQTSAVGDTAVADWRFQVPSKTSNIRVSMYVNPMSRAVVYFVQLADLAEGNTDALPFVESIVPGEEAAEPAPAAQSETVPAADAAATATSEAAPSADSAANSGVKEYNADGQETTEGSQSAPLDGATTGAVVAGIVVVVVIAGVIAYFAYLKPKRAKQAAAAAAAAAAAKPKGK</sequence>
<dbReference type="InterPro" id="IPR037250">
    <property type="entry name" value="NEAT_dom_sf"/>
</dbReference>
<proteinExistence type="predicted"/>
<comment type="caution">
    <text evidence="5">The sequence shown here is derived from an EMBL/GenBank/DDBJ whole genome shotgun (WGS) entry which is preliminary data.</text>
</comment>
<feature type="transmembrane region" description="Helical" evidence="2">
    <location>
        <begin position="252"/>
        <end position="273"/>
    </location>
</feature>
<keyword evidence="2" id="KW-1133">Transmembrane helix</keyword>
<dbReference type="OrthoDB" id="3177998at2"/>
<evidence type="ECO:0000313" key="5">
    <source>
        <dbReference type="EMBL" id="RXZ53665.1"/>
    </source>
</evidence>
<evidence type="ECO:0000313" key="6">
    <source>
        <dbReference type="Proteomes" id="UP000293345"/>
    </source>
</evidence>
<feature type="compositionally biased region" description="Low complexity" evidence="1">
    <location>
        <begin position="189"/>
        <end position="223"/>
    </location>
</feature>
<name>A0A4Q2JX81_9ACTN</name>
<dbReference type="InterPro" id="IPR020985">
    <property type="entry name" value="Cell_surface_Shp_haem-bd"/>
</dbReference>
<organism evidence="5 6">
    <name type="scientific">Senegalimassilia faecalis</name>
    <dbReference type="NCBI Taxonomy" id="2509433"/>
    <lineage>
        <taxon>Bacteria</taxon>
        <taxon>Bacillati</taxon>
        <taxon>Actinomycetota</taxon>
        <taxon>Coriobacteriia</taxon>
        <taxon>Coriobacteriales</taxon>
        <taxon>Coriobacteriaceae</taxon>
        <taxon>Senegalimassilia</taxon>
    </lineage>
</organism>